<feature type="transmembrane region" description="Helical" evidence="1">
    <location>
        <begin position="92"/>
        <end position="109"/>
    </location>
</feature>
<keyword evidence="1" id="KW-1133">Transmembrane helix</keyword>
<keyword evidence="1" id="KW-0472">Membrane</keyword>
<dbReference type="EMBL" id="JAGIOI010000001">
    <property type="protein sequence ID" value="MBP2412373.1"/>
    <property type="molecule type" value="Genomic_DNA"/>
</dbReference>
<evidence type="ECO:0000313" key="3">
    <source>
        <dbReference type="Proteomes" id="UP000711614"/>
    </source>
</evidence>
<feature type="transmembrane region" description="Helical" evidence="1">
    <location>
        <begin position="37"/>
        <end position="59"/>
    </location>
</feature>
<dbReference type="RefSeq" id="WP_209678354.1">
    <property type="nucleotide sequence ID" value="NZ_JAGIOI010000001.1"/>
</dbReference>
<proteinExistence type="predicted"/>
<feature type="transmembrane region" description="Helical" evidence="1">
    <location>
        <begin position="201"/>
        <end position="218"/>
    </location>
</feature>
<accession>A0ABS4YUA2</accession>
<protein>
    <recommendedName>
        <fullName evidence="4">Poxvirus protein I5</fullName>
    </recommendedName>
</protein>
<feature type="transmembrane region" description="Helical" evidence="1">
    <location>
        <begin position="121"/>
        <end position="141"/>
    </location>
</feature>
<dbReference type="Proteomes" id="UP000711614">
    <property type="component" value="Unassembled WGS sequence"/>
</dbReference>
<organism evidence="2 3">
    <name type="scientific">Arthrobacter stackebrandtii</name>
    <dbReference type="NCBI Taxonomy" id="272161"/>
    <lineage>
        <taxon>Bacteria</taxon>
        <taxon>Bacillati</taxon>
        <taxon>Actinomycetota</taxon>
        <taxon>Actinomycetes</taxon>
        <taxon>Micrococcales</taxon>
        <taxon>Micrococcaceae</taxon>
        <taxon>Arthrobacter</taxon>
    </lineage>
</organism>
<name>A0ABS4YUA2_9MICC</name>
<sequence>MSSASQPARESRQARNARLAATDAPKVNKFALLSETLLLGVCLFALALPVVTAPAAYAAGAAHMERHISGRPDTVASLWADFKAALSGSWKLGLALLGAGALASVNLLLAGSGQLPGGRVVLAATVLLAGGFAVLLLRAAGVWHEFAPLKRSTADTPPSAWAGAWAQARHDAAKDWVGTALLVAAMAMCLTFVWMLAPLVFIVPGAMTLAVVSVNHRWQGLQAR</sequence>
<evidence type="ECO:0008006" key="4">
    <source>
        <dbReference type="Google" id="ProtNLM"/>
    </source>
</evidence>
<evidence type="ECO:0000313" key="2">
    <source>
        <dbReference type="EMBL" id="MBP2412373.1"/>
    </source>
</evidence>
<reference evidence="2 3" key="1">
    <citation type="submission" date="2021-03" db="EMBL/GenBank/DDBJ databases">
        <title>Sequencing the genomes of 1000 actinobacteria strains.</title>
        <authorList>
            <person name="Klenk H.-P."/>
        </authorList>
    </citation>
    <scope>NUCLEOTIDE SEQUENCE [LARGE SCALE GENOMIC DNA]</scope>
    <source>
        <strain evidence="2 3">DSM 16005</strain>
    </source>
</reference>
<keyword evidence="3" id="KW-1185">Reference proteome</keyword>
<evidence type="ECO:0000256" key="1">
    <source>
        <dbReference type="SAM" id="Phobius"/>
    </source>
</evidence>
<keyword evidence="1" id="KW-0812">Transmembrane</keyword>
<gene>
    <name evidence="2" type="ORF">JOF48_001172</name>
</gene>
<comment type="caution">
    <text evidence="2">The sequence shown here is derived from an EMBL/GenBank/DDBJ whole genome shotgun (WGS) entry which is preliminary data.</text>
</comment>